<feature type="domain" description="Filamentation induced by cAMP protein Fic-like C-terminal" evidence="1">
    <location>
        <begin position="303"/>
        <end position="348"/>
    </location>
</feature>
<protein>
    <recommendedName>
        <fullName evidence="1">Filamentation induced by cAMP protein Fic-like C-terminal domain-containing protein</fullName>
    </recommendedName>
</protein>
<dbReference type="Proteomes" id="UP000823902">
    <property type="component" value="Unassembled WGS sequence"/>
</dbReference>
<dbReference type="EMBL" id="DWVY01000038">
    <property type="protein sequence ID" value="HJC74752.1"/>
    <property type="molecule type" value="Genomic_DNA"/>
</dbReference>
<dbReference type="InterPro" id="IPR038475">
    <property type="entry name" value="RecG_C_sf"/>
</dbReference>
<dbReference type="AlphaFoldDB" id="A0A9D2Q8B2"/>
<name>A0A9D2Q8B2_9FIRM</name>
<sequence>MDQSTYENLLRQRDNVQYSWERKVSKYTIDDIDEQVFREYLKKAKDAGRIEFDETDKKTVLEKLELTHENYLLNAGAALFCNSGINELQMAKFATDERLTFTDIRRFTGSIMELAKKAEQYIIDAMDWRVEIGKGLARREIPEIPLEAIREAIINSFGHKMFDSGQSNEIAIFKNRIEIYNPGEFPAGLTPEIFINGKSRPVRRNPLITRTLYYSKDMESFATGLKRISVVCRNAGCKVEFEQQPYGFAVIFYRKKQQVPEGGTIRETKNNQSLPQVTPQVIVVSDPISTEKKILTYCSIPRGKKEIAEYAGFRDVKYFSQKNLTPLLQSGQIRMTIPDKPRSRNQKYVATTPTFKD</sequence>
<dbReference type="PANTHER" id="PTHR30595:SF6">
    <property type="entry name" value="SCHLAFEN ALBA-2 DOMAIN-CONTAINING PROTEIN"/>
    <property type="match status" value="1"/>
</dbReference>
<proteinExistence type="predicted"/>
<evidence type="ECO:0000259" key="1">
    <source>
        <dbReference type="Pfam" id="PF21247"/>
    </source>
</evidence>
<comment type="caution">
    <text evidence="2">The sequence shown here is derived from an EMBL/GenBank/DDBJ whole genome shotgun (WGS) entry which is preliminary data.</text>
</comment>
<reference evidence="2" key="2">
    <citation type="submission" date="2021-04" db="EMBL/GenBank/DDBJ databases">
        <authorList>
            <person name="Gilroy R."/>
        </authorList>
    </citation>
    <scope>NUCLEOTIDE SEQUENCE</scope>
    <source>
        <strain evidence="2">CHK196-7946</strain>
    </source>
</reference>
<dbReference type="PANTHER" id="PTHR30595">
    <property type="entry name" value="GLPR-RELATED TRANSCRIPTIONAL REPRESSOR"/>
    <property type="match status" value="1"/>
</dbReference>
<dbReference type="InterPro" id="IPR049514">
    <property type="entry name" value="Fic-like_C"/>
</dbReference>
<dbReference type="Pfam" id="PF13749">
    <property type="entry name" value="HATPase_c_4"/>
    <property type="match status" value="1"/>
</dbReference>
<reference evidence="2" key="1">
    <citation type="journal article" date="2021" name="PeerJ">
        <title>Extensive microbial diversity within the chicken gut microbiome revealed by metagenomics and culture.</title>
        <authorList>
            <person name="Gilroy R."/>
            <person name="Ravi A."/>
            <person name="Getino M."/>
            <person name="Pursley I."/>
            <person name="Horton D.L."/>
            <person name="Alikhan N.F."/>
            <person name="Baker D."/>
            <person name="Gharbi K."/>
            <person name="Hall N."/>
            <person name="Watson M."/>
            <person name="Adriaenssens E.M."/>
            <person name="Foster-Nyarko E."/>
            <person name="Jarju S."/>
            <person name="Secka A."/>
            <person name="Antonio M."/>
            <person name="Oren A."/>
            <person name="Chaudhuri R.R."/>
            <person name="La Ragione R."/>
            <person name="Hildebrand F."/>
            <person name="Pallen M.J."/>
        </authorList>
    </citation>
    <scope>NUCLEOTIDE SEQUENCE</scope>
    <source>
        <strain evidence="2">CHK196-7946</strain>
    </source>
</reference>
<organism evidence="2 3">
    <name type="scientific">Candidatus Mediterraneibacter faecavium</name>
    <dbReference type="NCBI Taxonomy" id="2838668"/>
    <lineage>
        <taxon>Bacteria</taxon>
        <taxon>Bacillati</taxon>
        <taxon>Bacillota</taxon>
        <taxon>Clostridia</taxon>
        <taxon>Lachnospirales</taxon>
        <taxon>Lachnospiraceae</taxon>
        <taxon>Mediterraneibacter</taxon>
    </lineage>
</organism>
<evidence type="ECO:0000313" key="2">
    <source>
        <dbReference type="EMBL" id="HJC74752.1"/>
    </source>
</evidence>
<dbReference type="Pfam" id="PF21247">
    <property type="entry name" value="Fic-like_C"/>
    <property type="match status" value="1"/>
</dbReference>
<evidence type="ECO:0000313" key="3">
    <source>
        <dbReference type="Proteomes" id="UP000823902"/>
    </source>
</evidence>
<accession>A0A9D2Q8B2</accession>
<gene>
    <name evidence="2" type="ORF">H9697_07385</name>
</gene>
<dbReference type="Gene3D" id="3.30.565.60">
    <property type="match status" value="1"/>
</dbReference>